<accession>A0AA47MVJ0</accession>
<dbReference type="Proteomes" id="UP001174136">
    <property type="component" value="Unassembled WGS sequence"/>
</dbReference>
<gene>
    <name evidence="1" type="ORF">N1851_013150</name>
</gene>
<dbReference type="PANTHER" id="PTHR47510:SF3">
    <property type="entry name" value="ENDO_EXONUCLEASE_PHOSPHATASE DOMAIN-CONTAINING PROTEIN"/>
    <property type="match status" value="1"/>
</dbReference>
<dbReference type="AlphaFoldDB" id="A0AA47MVJ0"/>
<evidence type="ECO:0000313" key="1">
    <source>
        <dbReference type="EMBL" id="KAK0147387.1"/>
    </source>
</evidence>
<dbReference type="PANTHER" id="PTHR47510">
    <property type="entry name" value="REVERSE TRANSCRIPTASE DOMAIN-CONTAINING PROTEIN"/>
    <property type="match status" value="1"/>
</dbReference>
<keyword evidence="2" id="KW-1185">Reference proteome</keyword>
<evidence type="ECO:0000313" key="2">
    <source>
        <dbReference type="Proteomes" id="UP001174136"/>
    </source>
</evidence>
<reference evidence="1" key="1">
    <citation type="journal article" date="2023" name="Front. Mar. Sci.">
        <title>A new Merluccius polli reference genome to investigate the effects of global change in West African waters.</title>
        <authorList>
            <person name="Mateo J.L."/>
            <person name="Blanco-Fernandez C."/>
            <person name="Garcia-Vazquez E."/>
            <person name="Machado-Schiaffino G."/>
        </authorList>
    </citation>
    <scope>NUCLEOTIDE SEQUENCE</scope>
    <source>
        <strain evidence="1">C29</strain>
        <tissue evidence="1">Fin</tissue>
    </source>
</reference>
<organism evidence="1 2">
    <name type="scientific">Merluccius polli</name>
    <name type="common">Benguela hake</name>
    <name type="synonym">Merluccius cadenati</name>
    <dbReference type="NCBI Taxonomy" id="89951"/>
    <lineage>
        <taxon>Eukaryota</taxon>
        <taxon>Metazoa</taxon>
        <taxon>Chordata</taxon>
        <taxon>Craniata</taxon>
        <taxon>Vertebrata</taxon>
        <taxon>Euteleostomi</taxon>
        <taxon>Actinopterygii</taxon>
        <taxon>Neopterygii</taxon>
        <taxon>Teleostei</taxon>
        <taxon>Neoteleostei</taxon>
        <taxon>Acanthomorphata</taxon>
        <taxon>Zeiogadaria</taxon>
        <taxon>Gadariae</taxon>
        <taxon>Gadiformes</taxon>
        <taxon>Gadoidei</taxon>
        <taxon>Merlucciidae</taxon>
        <taxon>Merluccius</taxon>
    </lineage>
</organism>
<name>A0AA47MVJ0_MERPO</name>
<proteinExistence type="predicted"/>
<comment type="caution">
    <text evidence="1">The sequence shown here is derived from an EMBL/GenBank/DDBJ whole genome shotgun (WGS) entry which is preliminary data.</text>
</comment>
<dbReference type="EMBL" id="JAOPHQ010002309">
    <property type="protein sequence ID" value="KAK0147387.1"/>
    <property type="molecule type" value="Genomic_DNA"/>
</dbReference>
<sequence length="164" mass="19021">MWNSCQCRSAHSTCLVNSPRYSLQLCIFPPKQIRLLQQAKFLSQCHLKHHISYWEILINFYQFVTCTTRKVKTLDLCYGTVKGAYKSIWLPPLGIADHKCVLLLPAYKTVLKSEKIQTKEVKIWSDESTACLQGCFDCTDWEMFKDSCTDIDELTDVICSYDFL</sequence>
<protein>
    <submittedName>
        <fullName evidence="1">Uncharacterized protein</fullName>
    </submittedName>
</protein>